<evidence type="ECO:0000313" key="1">
    <source>
        <dbReference type="WBParaSite" id="SCUD_0000975601-mRNA-1"/>
    </source>
</evidence>
<reference evidence="1" key="1">
    <citation type="submission" date="2016-06" db="UniProtKB">
        <authorList>
            <consortium name="WormBaseParasite"/>
        </authorList>
    </citation>
    <scope>IDENTIFICATION</scope>
</reference>
<protein>
    <submittedName>
        <fullName evidence="1">Uncharacterized protein</fullName>
    </submittedName>
</protein>
<organism evidence="1">
    <name type="scientific">Schistosoma curassoni</name>
    <dbReference type="NCBI Taxonomy" id="6186"/>
    <lineage>
        <taxon>Eukaryota</taxon>
        <taxon>Metazoa</taxon>
        <taxon>Spiralia</taxon>
        <taxon>Lophotrochozoa</taxon>
        <taxon>Platyhelminthes</taxon>
        <taxon>Trematoda</taxon>
        <taxon>Digenea</taxon>
        <taxon>Strigeidida</taxon>
        <taxon>Schistosomatoidea</taxon>
        <taxon>Schistosomatidae</taxon>
        <taxon>Schistosoma</taxon>
    </lineage>
</organism>
<name>A0A183K438_9TREM</name>
<sequence length="54" mass="6324">MQRIKKNSSLSFLSCSFFSKKNISLLHFEHFKFIEVICFSNELIISSRKIPSNV</sequence>
<accession>A0A183K438</accession>
<dbReference type="WBParaSite" id="SCUD_0000975601-mRNA-1">
    <property type="protein sequence ID" value="SCUD_0000975601-mRNA-1"/>
    <property type="gene ID" value="SCUD_0000975601"/>
</dbReference>
<dbReference type="AlphaFoldDB" id="A0A183K438"/>
<proteinExistence type="predicted"/>